<sequence>MGGLSPFWIFNLFHIHFISDIILTIGIAIVFAPIFIVNYAVIQSFRRCWIRFIKWKYPNHIIVEKNSIESILDNGKNQGICTLLVQGGKILDEELRSHLNYLVSKKTALGSKLSSKYGLYAWRYHDDFSLDNHLIDAPTFFRGRPLTDTNIQEYVSEVTSKFLPLGLPPWQIHLISCSSKGEESQIYLVRAHHLLLRQEHLTLADFLPLQYSSDTWNSQESESPFINLYAKPSALPKLHQKLTESFSNNWNEFLCNNDPMERPEILKNHIGLFQCCKIGIIVLVATCKISKRNDARKIKSRASILHCEAQKRNFNLSTIWQALWKSLDPIQNVTSIIHWLWYFTIISTIKSPILVYRELRALHSRQKHCYPDTLTSVLSCYLPLIFQSLLEVWSILQIVSGAARSILNEMFSKNVQSNQLQTISPCGRKVIAWSDQVDLDILHRISSVTGASHVDILLTAIVDSLKVYFKQSGQIIPRQVLATARYVNHRSLFIKNREVQGILCLSLPTRTPHFDNDLVEILEVIKKNVVEARGKQKAIYAITSRENFRQILTSFLPSILIKIILNHLTRRYSLSLTHVDGDLRIDGVETAVYWSPPQGNCNLSITLHRYGTGFRLGVMGDALMSPQHATITRTFPTSVEKLARTLGVSAPSSRTSSPGPLSPTTSPGH</sequence>
<keyword evidence="2" id="KW-0812">Transmembrane</keyword>
<feature type="transmembrane region" description="Helical" evidence="2">
    <location>
        <begin position="21"/>
        <end position="42"/>
    </location>
</feature>
<organism evidence="3 4">
    <name type="scientific">Fopius arisanus</name>
    <dbReference type="NCBI Taxonomy" id="64838"/>
    <lineage>
        <taxon>Eukaryota</taxon>
        <taxon>Metazoa</taxon>
        <taxon>Ecdysozoa</taxon>
        <taxon>Arthropoda</taxon>
        <taxon>Hexapoda</taxon>
        <taxon>Insecta</taxon>
        <taxon>Pterygota</taxon>
        <taxon>Neoptera</taxon>
        <taxon>Endopterygota</taxon>
        <taxon>Hymenoptera</taxon>
        <taxon>Apocrita</taxon>
        <taxon>Ichneumonoidea</taxon>
        <taxon>Braconidae</taxon>
        <taxon>Opiinae</taxon>
        <taxon>Fopius</taxon>
    </lineage>
</organism>
<dbReference type="PANTHER" id="PTHR31650:SF23">
    <property type="entry name" value="GH11223P"/>
    <property type="match status" value="1"/>
</dbReference>
<accession>A0A9R1T1W9</accession>
<evidence type="ECO:0000313" key="3">
    <source>
        <dbReference type="Proteomes" id="UP000694866"/>
    </source>
</evidence>
<dbReference type="GO" id="GO:0019432">
    <property type="term" value="P:triglyceride biosynthetic process"/>
    <property type="evidence" value="ECO:0007669"/>
    <property type="project" value="TreeGrafter"/>
</dbReference>
<dbReference type="PANTHER" id="PTHR31650">
    <property type="entry name" value="O-ACYLTRANSFERASE (WSD1-LIKE) FAMILY PROTEIN"/>
    <property type="match status" value="1"/>
</dbReference>
<feature type="region of interest" description="Disordered" evidence="1">
    <location>
        <begin position="647"/>
        <end position="669"/>
    </location>
</feature>
<keyword evidence="2" id="KW-0472">Membrane</keyword>
<reference evidence="4" key="1">
    <citation type="submission" date="2025-08" db="UniProtKB">
        <authorList>
            <consortium name="RefSeq"/>
        </authorList>
    </citation>
    <scope>IDENTIFICATION</scope>
    <source>
        <strain evidence="4">USDA-PBARC FA_bdor</strain>
        <tissue evidence="4">Whole organism</tissue>
    </source>
</reference>
<evidence type="ECO:0000313" key="4">
    <source>
        <dbReference type="RefSeq" id="XP_011301359.1"/>
    </source>
</evidence>
<proteinExistence type="predicted"/>
<feature type="compositionally biased region" description="Low complexity" evidence="1">
    <location>
        <begin position="651"/>
        <end position="669"/>
    </location>
</feature>
<keyword evidence="3" id="KW-1185">Reference proteome</keyword>
<keyword evidence="2" id="KW-1133">Transmembrane helix</keyword>
<evidence type="ECO:0008006" key="5">
    <source>
        <dbReference type="Google" id="ProtNLM"/>
    </source>
</evidence>
<dbReference type="GeneID" id="105265523"/>
<dbReference type="KEGG" id="fas:105265523"/>
<dbReference type="GO" id="GO:0008374">
    <property type="term" value="F:O-acyltransferase activity"/>
    <property type="evidence" value="ECO:0007669"/>
    <property type="project" value="InterPro"/>
</dbReference>
<dbReference type="GO" id="GO:0005886">
    <property type="term" value="C:plasma membrane"/>
    <property type="evidence" value="ECO:0007669"/>
    <property type="project" value="TreeGrafter"/>
</dbReference>
<evidence type="ECO:0000256" key="2">
    <source>
        <dbReference type="SAM" id="Phobius"/>
    </source>
</evidence>
<dbReference type="Proteomes" id="UP000694866">
    <property type="component" value="Unplaced"/>
</dbReference>
<gene>
    <name evidence="4" type="primary">LOC105265523</name>
</gene>
<evidence type="ECO:0000256" key="1">
    <source>
        <dbReference type="SAM" id="MobiDB-lite"/>
    </source>
</evidence>
<dbReference type="InterPro" id="IPR045034">
    <property type="entry name" value="O-acyltransferase_WSD1-like"/>
</dbReference>
<dbReference type="OrthoDB" id="8196708at2759"/>
<dbReference type="RefSeq" id="XP_011301359.1">
    <property type="nucleotide sequence ID" value="XM_011303057.1"/>
</dbReference>
<protein>
    <recommendedName>
        <fullName evidence="5">O-acyltransferase WSD1 C-terminal domain-containing protein</fullName>
    </recommendedName>
</protein>
<name>A0A9R1T1W9_9HYME</name>
<dbReference type="AlphaFoldDB" id="A0A9R1T1W9"/>